<name>A0ACD3ZRN9_FUSSC</name>
<dbReference type="Proteomes" id="UP000830768">
    <property type="component" value="Chromosome 13"/>
</dbReference>
<gene>
    <name evidence="1" type="ORF">LCI18_014969</name>
</gene>
<dbReference type="EMBL" id="CP090041">
    <property type="protein sequence ID" value="UPL04035.1"/>
    <property type="molecule type" value="Genomic_DNA"/>
</dbReference>
<sequence>MGTCFLFGGIIHRGPTGNGTEQVFSSATTQTTCSLIALSSASLIIPAILSSVLDQSGFRDKAQGILTLSRGTVIILLLLHALYLIFQLRTHSNLFDAGNQNSDEREEPEEPEEPSSGIIGAIVVLIVTTIMVAICANYLVGSINSLVETSGISRAFIGLVLIPFAGNVAKLVTAVVVAIRDKMDLSPARPSLTHRDVGGRPALRVKANAHVGYRTAISWKP</sequence>
<evidence type="ECO:0000313" key="1">
    <source>
        <dbReference type="EMBL" id="UPL04035.1"/>
    </source>
</evidence>
<organism evidence="1 2">
    <name type="scientific">Fusarium solani subsp. cucurbitae</name>
    <name type="common">Neocosmosporum cucurbitae</name>
    <dbReference type="NCBI Taxonomy" id="2747967"/>
    <lineage>
        <taxon>Eukaryota</taxon>
        <taxon>Fungi</taxon>
        <taxon>Dikarya</taxon>
        <taxon>Ascomycota</taxon>
        <taxon>Pezizomycotina</taxon>
        <taxon>Sordariomycetes</taxon>
        <taxon>Hypocreomycetidae</taxon>
        <taxon>Hypocreales</taxon>
        <taxon>Nectriaceae</taxon>
        <taxon>Fusarium</taxon>
        <taxon>Fusarium solani species complex</taxon>
    </lineage>
</organism>
<keyword evidence="2" id="KW-1185">Reference proteome</keyword>
<evidence type="ECO:0000313" key="2">
    <source>
        <dbReference type="Proteomes" id="UP000830768"/>
    </source>
</evidence>
<protein>
    <submittedName>
        <fullName evidence="1">Uncharacterized protein</fullName>
    </submittedName>
</protein>
<accession>A0ACD3ZRN9</accession>
<proteinExistence type="predicted"/>
<reference evidence="1" key="1">
    <citation type="submission" date="2021-11" db="EMBL/GenBank/DDBJ databases">
        <title>Fusarium solani-melongenae Genome sequencing and assembly.</title>
        <authorList>
            <person name="Xie S."/>
            <person name="Huang L."/>
            <person name="Zhang X."/>
        </authorList>
    </citation>
    <scope>NUCLEOTIDE SEQUENCE</scope>
    <source>
        <strain evidence="1">CRI 24-3</strain>
    </source>
</reference>